<dbReference type="GO" id="GO:0008168">
    <property type="term" value="F:methyltransferase activity"/>
    <property type="evidence" value="ECO:0007669"/>
    <property type="project" value="UniProtKB-KW"/>
</dbReference>
<dbReference type="InterPro" id="IPR005299">
    <property type="entry name" value="MeTrfase_7"/>
</dbReference>
<keyword evidence="7" id="KW-1185">Reference proteome</keyword>
<dbReference type="Gene3D" id="1.10.1200.270">
    <property type="entry name" value="Methyltransferase, alpha-helical capping domain"/>
    <property type="match status" value="1"/>
</dbReference>
<dbReference type="GO" id="GO:0032259">
    <property type="term" value="P:methylation"/>
    <property type="evidence" value="ECO:0007669"/>
    <property type="project" value="UniProtKB-KW"/>
</dbReference>
<dbReference type="AlphaFoldDB" id="A0AA88QCR6"/>
<organism evidence="6 7">
    <name type="scientific">Escallonia rubra</name>
    <dbReference type="NCBI Taxonomy" id="112253"/>
    <lineage>
        <taxon>Eukaryota</taxon>
        <taxon>Viridiplantae</taxon>
        <taxon>Streptophyta</taxon>
        <taxon>Embryophyta</taxon>
        <taxon>Tracheophyta</taxon>
        <taxon>Spermatophyta</taxon>
        <taxon>Magnoliopsida</taxon>
        <taxon>eudicotyledons</taxon>
        <taxon>Gunneridae</taxon>
        <taxon>Pentapetalae</taxon>
        <taxon>asterids</taxon>
        <taxon>campanulids</taxon>
        <taxon>Escalloniales</taxon>
        <taxon>Escalloniaceae</taxon>
        <taxon>Escallonia</taxon>
    </lineage>
</organism>
<dbReference type="Pfam" id="PF03492">
    <property type="entry name" value="Methyltransf_7"/>
    <property type="match status" value="1"/>
</dbReference>
<sequence>MVSKGHIKEAEINSFNLPFYTPYKDKVKDIIDKEGGLETFEVNWDPRDNDMTEFHDSAKMLAKTIRAVTEPLLISHFGNFRIDDLSERYAEHVAEHLSKEKTKYFNIVVSLTKNKQRSRSVYACAVLQAFFYALYKSIDASLFRYVGFISTS</sequence>
<protein>
    <submittedName>
        <fullName evidence="6">Uncharacterized protein</fullName>
    </submittedName>
</protein>
<evidence type="ECO:0000313" key="6">
    <source>
        <dbReference type="EMBL" id="KAK2967894.1"/>
    </source>
</evidence>
<evidence type="ECO:0000256" key="4">
    <source>
        <dbReference type="ARBA" id="ARBA00022723"/>
    </source>
</evidence>
<keyword evidence="3" id="KW-0808">Transferase</keyword>
<evidence type="ECO:0000256" key="3">
    <source>
        <dbReference type="ARBA" id="ARBA00022679"/>
    </source>
</evidence>
<keyword evidence="4" id="KW-0479">Metal-binding</keyword>
<dbReference type="EMBL" id="JAVXUO010002975">
    <property type="protein sequence ID" value="KAK2967894.1"/>
    <property type="molecule type" value="Genomic_DNA"/>
</dbReference>
<evidence type="ECO:0000256" key="2">
    <source>
        <dbReference type="ARBA" id="ARBA00022603"/>
    </source>
</evidence>
<keyword evidence="5" id="KW-0460">Magnesium</keyword>
<dbReference type="SUPFAM" id="SSF53335">
    <property type="entry name" value="S-adenosyl-L-methionine-dependent methyltransferases"/>
    <property type="match status" value="1"/>
</dbReference>
<dbReference type="GO" id="GO:0046872">
    <property type="term" value="F:metal ion binding"/>
    <property type="evidence" value="ECO:0007669"/>
    <property type="project" value="UniProtKB-KW"/>
</dbReference>
<comment type="similarity">
    <text evidence="1">Belongs to the methyltransferase superfamily. Type-7 methyltransferase family.</text>
</comment>
<accession>A0AA88QCR6</accession>
<reference evidence="6" key="1">
    <citation type="submission" date="2022-12" db="EMBL/GenBank/DDBJ databases">
        <title>Draft genome assemblies for two species of Escallonia (Escalloniales).</title>
        <authorList>
            <person name="Chanderbali A."/>
            <person name="Dervinis C."/>
            <person name="Anghel I."/>
            <person name="Soltis D."/>
            <person name="Soltis P."/>
            <person name="Zapata F."/>
        </authorList>
    </citation>
    <scope>NUCLEOTIDE SEQUENCE</scope>
    <source>
        <strain evidence="6">UCBG92.1500</strain>
        <tissue evidence="6">Leaf</tissue>
    </source>
</reference>
<evidence type="ECO:0000313" key="7">
    <source>
        <dbReference type="Proteomes" id="UP001187471"/>
    </source>
</evidence>
<keyword evidence="2" id="KW-0489">Methyltransferase</keyword>
<gene>
    <name evidence="6" type="ORF">RJ640_001563</name>
</gene>
<name>A0AA88QCR6_9ASTE</name>
<dbReference type="InterPro" id="IPR042086">
    <property type="entry name" value="MeTrfase_capping"/>
</dbReference>
<dbReference type="PANTHER" id="PTHR31009">
    <property type="entry name" value="S-ADENOSYL-L-METHIONINE:CARBOXYL METHYLTRANSFERASE FAMILY PROTEIN"/>
    <property type="match status" value="1"/>
</dbReference>
<evidence type="ECO:0000256" key="1">
    <source>
        <dbReference type="ARBA" id="ARBA00007967"/>
    </source>
</evidence>
<dbReference type="Proteomes" id="UP001187471">
    <property type="component" value="Unassembled WGS sequence"/>
</dbReference>
<evidence type="ECO:0000256" key="5">
    <source>
        <dbReference type="ARBA" id="ARBA00022842"/>
    </source>
</evidence>
<dbReference type="Gene3D" id="3.40.50.150">
    <property type="entry name" value="Vaccinia Virus protein VP39"/>
    <property type="match status" value="1"/>
</dbReference>
<comment type="caution">
    <text evidence="6">The sequence shown here is derived from an EMBL/GenBank/DDBJ whole genome shotgun (WGS) entry which is preliminary data.</text>
</comment>
<dbReference type="InterPro" id="IPR029063">
    <property type="entry name" value="SAM-dependent_MTases_sf"/>
</dbReference>
<proteinExistence type="inferred from homology"/>